<evidence type="ECO:0000313" key="1">
    <source>
        <dbReference type="EMBL" id="CDW41383.1"/>
    </source>
</evidence>
<proteinExistence type="predicted"/>
<dbReference type="EMBL" id="HACA01024022">
    <property type="protein sequence ID" value="CDW41383.1"/>
    <property type="molecule type" value="Transcribed_RNA"/>
</dbReference>
<protein>
    <submittedName>
        <fullName evidence="1">Uncharacterized protein</fullName>
    </submittedName>
</protein>
<dbReference type="AlphaFoldDB" id="A0A0K2UT00"/>
<organism evidence="1">
    <name type="scientific">Lepeophtheirus salmonis</name>
    <name type="common">Salmon louse</name>
    <name type="synonym">Caligus salmonis</name>
    <dbReference type="NCBI Taxonomy" id="72036"/>
    <lineage>
        <taxon>Eukaryota</taxon>
        <taxon>Metazoa</taxon>
        <taxon>Ecdysozoa</taxon>
        <taxon>Arthropoda</taxon>
        <taxon>Crustacea</taxon>
        <taxon>Multicrustacea</taxon>
        <taxon>Hexanauplia</taxon>
        <taxon>Copepoda</taxon>
        <taxon>Siphonostomatoida</taxon>
        <taxon>Caligidae</taxon>
        <taxon>Lepeophtheirus</taxon>
    </lineage>
</organism>
<reference evidence="1" key="1">
    <citation type="submission" date="2014-05" db="EMBL/GenBank/DDBJ databases">
        <authorList>
            <person name="Chronopoulou M."/>
        </authorList>
    </citation>
    <scope>NUCLEOTIDE SEQUENCE</scope>
    <source>
        <tissue evidence="1">Whole organism</tissue>
    </source>
</reference>
<sequence length="41" mass="4887">MNDSYYNFMTARIRKIKGSLAAHFLRNNNNEKLVVSWIIRT</sequence>
<name>A0A0K2UT00_LEPSM</name>
<accession>A0A0K2UT00</accession>